<feature type="compositionally biased region" description="Low complexity" evidence="1">
    <location>
        <begin position="85"/>
        <end position="100"/>
    </location>
</feature>
<sequence length="100" mass="11291">MRAALKINWPDGKTVDVKTNLWCVCEWERTEGRKLSDGRGIGLTDLACWAWFMLKQEGHQVETSWQKWIQNNPDIEITSVDETEPNPTAAAPTADSSPAF</sequence>
<protein>
    <submittedName>
        <fullName evidence="2">Uncharacterized protein</fullName>
    </submittedName>
</protein>
<organism evidence="2">
    <name type="scientific">uncultured Caudovirales phage</name>
    <dbReference type="NCBI Taxonomy" id="2100421"/>
    <lineage>
        <taxon>Viruses</taxon>
        <taxon>Duplodnaviria</taxon>
        <taxon>Heunggongvirae</taxon>
        <taxon>Uroviricota</taxon>
        <taxon>Caudoviricetes</taxon>
        <taxon>Peduoviridae</taxon>
        <taxon>Maltschvirus</taxon>
        <taxon>Maltschvirus maltsch</taxon>
    </lineage>
</organism>
<accession>A0A6J5PZJ6</accession>
<feature type="region of interest" description="Disordered" evidence="1">
    <location>
        <begin position="76"/>
        <end position="100"/>
    </location>
</feature>
<name>A0A6J5PZJ6_9CAUD</name>
<reference evidence="2" key="1">
    <citation type="submission" date="2020-05" db="EMBL/GenBank/DDBJ databases">
        <authorList>
            <person name="Chiriac C."/>
            <person name="Salcher M."/>
            <person name="Ghai R."/>
            <person name="Kavagutti S V."/>
        </authorList>
    </citation>
    <scope>NUCLEOTIDE SEQUENCE</scope>
</reference>
<dbReference type="EMBL" id="LR797139">
    <property type="protein sequence ID" value="CAB4189771.1"/>
    <property type="molecule type" value="Genomic_DNA"/>
</dbReference>
<evidence type="ECO:0000313" key="4">
    <source>
        <dbReference type="EMBL" id="CAB4194058.1"/>
    </source>
</evidence>
<gene>
    <name evidence="3" type="ORF">UFOVP1208_20</name>
    <name evidence="4" type="ORF">UFOVP1263_8</name>
    <name evidence="2" type="ORF">UFOVP980_3</name>
</gene>
<dbReference type="EMBL" id="LR796933">
    <property type="protein sequence ID" value="CAB4176007.1"/>
    <property type="molecule type" value="Genomic_DNA"/>
</dbReference>
<evidence type="ECO:0000256" key="1">
    <source>
        <dbReference type="SAM" id="MobiDB-lite"/>
    </source>
</evidence>
<dbReference type="EMBL" id="LR797200">
    <property type="protein sequence ID" value="CAB4194058.1"/>
    <property type="molecule type" value="Genomic_DNA"/>
</dbReference>
<proteinExistence type="predicted"/>
<evidence type="ECO:0000313" key="3">
    <source>
        <dbReference type="EMBL" id="CAB4189771.1"/>
    </source>
</evidence>
<evidence type="ECO:0000313" key="2">
    <source>
        <dbReference type="EMBL" id="CAB4176007.1"/>
    </source>
</evidence>